<evidence type="ECO:0000313" key="2">
    <source>
        <dbReference type="Proteomes" id="UP000000600"/>
    </source>
</evidence>
<protein>
    <submittedName>
        <fullName evidence="1">Uncharacterized protein</fullName>
    </submittedName>
</protein>
<dbReference type="GeneID" id="5017355"/>
<dbReference type="EMBL" id="CT868030">
    <property type="protein sequence ID" value="CAK64173.1"/>
    <property type="molecule type" value="Genomic_DNA"/>
</dbReference>
<sequence>MSLLNIVQARMSIMNRITKLNRSQNSLLQISYLLIIPRKAQQEFNMKQISKMVIQQRKLKCFILTEQYRINNLFEAKHKENYRKYMTDRLKEQNLKFLTYFAQTKDNI</sequence>
<dbReference type="InParanoid" id="A0C056"/>
<name>A0C056_PARTE</name>
<gene>
    <name evidence="1" type="ORF">GSPATT00006026001</name>
</gene>
<dbReference type="KEGG" id="ptm:GSPATT00006026001"/>
<accession>A0C056</accession>
<dbReference type="HOGENOM" id="CLU_2202120_0_0_1"/>
<dbReference type="Proteomes" id="UP000000600">
    <property type="component" value="Unassembled WGS sequence"/>
</dbReference>
<dbReference type="RefSeq" id="XP_001431571.1">
    <property type="nucleotide sequence ID" value="XM_001431534.1"/>
</dbReference>
<dbReference type="AlphaFoldDB" id="A0C056"/>
<keyword evidence="2" id="KW-1185">Reference proteome</keyword>
<organism evidence="1 2">
    <name type="scientific">Paramecium tetraurelia</name>
    <dbReference type="NCBI Taxonomy" id="5888"/>
    <lineage>
        <taxon>Eukaryota</taxon>
        <taxon>Sar</taxon>
        <taxon>Alveolata</taxon>
        <taxon>Ciliophora</taxon>
        <taxon>Intramacronucleata</taxon>
        <taxon>Oligohymenophorea</taxon>
        <taxon>Peniculida</taxon>
        <taxon>Parameciidae</taxon>
        <taxon>Paramecium</taxon>
    </lineage>
</organism>
<reference evidence="1 2" key="1">
    <citation type="journal article" date="2006" name="Nature">
        <title>Global trends of whole-genome duplications revealed by the ciliate Paramecium tetraurelia.</title>
        <authorList>
            <consortium name="Genoscope"/>
            <person name="Aury J.-M."/>
            <person name="Jaillon O."/>
            <person name="Duret L."/>
            <person name="Noel B."/>
            <person name="Jubin C."/>
            <person name="Porcel B.M."/>
            <person name="Segurens B."/>
            <person name="Daubin V."/>
            <person name="Anthouard V."/>
            <person name="Aiach N."/>
            <person name="Arnaiz O."/>
            <person name="Billaut A."/>
            <person name="Beisson J."/>
            <person name="Blanc I."/>
            <person name="Bouhouche K."/>
            <person name="Camara F."/>
            <person name="Duharcourt S."/>
            <person name="Guigo R."/>
            <person name="Gogendeau D."/>
            <person name="Katinka M."/>
            <person name="Keller A.-M."/>
            <person name="Kissmehl R."/>
            <person name="Klotz C."/>
            <person name="Koll F."/>
            <person name="Le Moue A."/>
            <person name="Lepere C."/>
            <person name="Malinsky S."/>
            <person name="Nowacki M."/>
            <person name="Nowak J.K."/>
            <person name="Plattner H."/>
            <person name="Poulain J."/>
            <person name="Ruiz F."/>
            <person name="Serrano V."/>
            <person name="Zagulski M."/>
            <person name="Dessen P."/>
            <person name="Betermier M."/>
            <person name="Weissenbach J."/>
            <person name="Scarpelli C."/>
            <person name="Schachter V."/>
            <person name="Sperling L."/>
            <person name="Meyer E."/>
            <person name="Cohen J."/>
            <person name="Wincker P."/>
        </authorList>
    </citation>
    <scope>NUCLEOTIDE SEQUENCE [LARGE SCALE GENOMIC DNA]</scope>
    <source>
        <strain evidence="1 2">Stock d4-2</strain>
    </source>
</reference>
<evidence type="ECO:0000313" key="1">
    <source>
        <dbReference type="EMBL" id="CAK64173.1"/>
    </source>
</evidence>
<proteinExistence type="predicted"/>